<dbReference type="InterPro" id="IPR042171">
    <property type="entry name" value="Acyl-CoA_hotdog"/>
</dbReference>
<dbReference type="AlphaFoldDB" id="A0AAW1M1S7"/>
<dbReference type="GO" id="GO:0047617">
    <property type="term" value="F:fatty acyl-CoA hydrolase activity"/>
    <property type="evidence" value="ECO:0007669"/>
    <property type="project" value="InterPro"/>
</dbReference>
<dbReference type="Pfam" id="PF02551">
    <property type="entry name" value="Acyl_CoA_thio"/>
    <property type="match status" value="1"/>
</dbReference>
<dbReference type="PROSITE" id="PS50042">
    <property type="entry name" value="CNMP_BINDING_3"/>
    <property type="match status" value="1"/>
</dbReference>
<name>A0AAW1M1S7_SAPOF</name>
<dbReference type="InterPro" id="IPR000595">
    <property type="entry name" value="cNMP-bd_dom"/>
</dbReference>
<dbReference type="GO" id="GO:0006637">
    <property type="term" value="P:acyl-CoA metabolic process"/>
    <property type="evidence" value="ECO:0007669"/>
    <property type="project" value="InterPro"/>
</dbReference>
<evidence type="ECO:0000256" key="1">
    <source>
        <dbReference type="ARBA" id="ARBA00006538"/>
    </source>
</evidence>
<dbReference type="FunFam" id="2.40.160.210:FF:000003">
    <property type="entry name" value="Acyl-CoA thioesterase II"/>
    <property type="match status" value="1"/>
</dbReference>
<organism evidence="4 5">
    <name type="scientific">Saponaria officinalis</name>
    <name type="common">Common soapwort</name>
    <name type="synonym">Lychnis saponaria</name>
    <dbReference type="NCBI Taxonomy" id="3572"/>
    <lineage>
        <taxon>Eukaryota</taxon>
        <taxon>Viridiplantae</taxon>
        <taxon>Streptophyta</taxon>
        <taxon>Embryophyta</taxon>
        <taxon>Tracheophyta</taxon>
        <taxon>Spermatophyta</taxon>
        <taxon>Magnoliopsida</taxon>
        <taxon>eudicotyledons</taxon>
        <taxon>Gunneridae</taxon>
        <taxon>Pentapetalae</taxon>
        <taxon>Caryophyllales</taxon>
        <taxon>Caryophyllaceae</taxon>
        <taxon>Caryophylleae</taxon>
        <taxon>Saponaria</taxon>
    </lineage>
</organism>
<dbReference type="CDD" id="cd03444">
    <property type="entry name" value="Thioesterase_II_repeat1"/>
    <property type="match status" value="1"/>
</dbReference>
<sequence length="421" mass="47083">MTIDSVAEFLAGVPLLQRLPTSSLTKIAELVQVEHYVKGEFVIHNGNSKGVYFILQGEAEVCVDSDDDIRHEFILTRYDYFGIGVPTPEQQADVVALSKLTCLVLPSEHCCLLQPKQETFPPVETILHLDPVEANIYRGITLPSAPKNDASCRIFGGQFIGHAIAAASKTVDGSKIVHHINAYFLLAGDLDIPVMYEVHCLRDGKSFASRKVDAIQNGIVVFTLLASFHKDEKGFEYQEVVMPRVPAPETLLSVEELRERRIIDPRFPRSYRNKVAAAKHVPRPIDIRFCDPDITTNQIKSPPRLRYWLRTKDKLTNDQTLHRCVVAYAVDLLLGGVVANPHRQRGLTIHALSLNHTMWFHRHVKADDWILLVIESPVATAARGVVLGQMFNQNGELVVSLVQEGLFRAASTPQTTIKAKY</sequence>
<proteinExistence type="inferred from homology"/>
<dbReference type="SUPFAM" id="SSF54637">
    <property type="entry name" value="Thioesterase/thiol ester dehydrase-isomerase"/>
    <property type="match status" value="2"/>
</dbReference>
<dbReference type="Pfam" id="PF13622">
    <property type="entry name" value="4HBT_3"/>
    <property type="match status" value="1"/>
</dbReference>
<reference evidence="4" key="1">
    <citation type="submission" date="2024-03" db="EMBL/GenBank/DDBJ databases">
        <title>WGS assembly of Saponaria officinalis var. Norfolk2.</title>
        <authorList>
            <person name="Jenkins J."/>
            <person name="Shu S."/>
            <person name="Grimwood J."/>
            <person name="Barry K."/>
            <person name="Goodstein D."/>
            <person name="Schmutz J."/>
            <person name="Leebens-Mack J."/>
            <person name="Osbourn A."/>
        </authorList>
    </citation>
    <scope>NUCLEOTIDE SEQUENCE [LARGE SCALE GENOMIC DNA]</scope>
    <source>
        <strain evidence="4">JIC</strain>
    </source>
</reference>
<dbReference type="InterPro" id="IPR049449">
    <property type="entry name" value="TesB_ACOT8-like_N"/>
</dbReference>
<dbReference type="InterPro" id="IPR018490">
    <property type="entry name" value="cNMP-bd_dom_sf"/>
</dbReference>
<evidence type="ECO:0000259" key="3">
    <source>
        <dbReference type="PROSITE" id="PS50042"/>
    </source>
</evidence>
<comment type="caution">
    <text evidence="4">The sequence shown here is derived from an EMBL/GenBank/DDBJ whole genome shotgun (WGS) entry which is preliminary data.</text>
</comment>
<dbReference type="PANTHER" id="PTHR11066:SF34">
    <property type="entry name" value="ACYL-COENZYME A THIOESTERASE 8"/>
    <property type="match status" value="1"/>
</dbReference>
<accession>A0AAW1M1S7</accession>
<protein>
    <recommendedName>
        <fullName evidence="3">Cyclic nucleotide-binding domain-containing protein</fullName>
    </recommendedName>
</protein>
<keyword evidence="5" id="KW-1185">Reference proteome</keyword>
<dbReference type="Proteomes" id="UP001443914">
    <property type="component" value="Unassembled WGS sequence"/>
</dbReference>
<dbReference type="InterPro" id="IPR025652">
    <property type="entry name" value="TesB_C"/>
</dbReference>
<dbReference type="PANTHER" id="PTHR11066">
    <property type="entry name" value="ACYL-COA THIOESTERASE"/>
    <property type="match status" value="1"/>
</dbReference>
<dbReference type="GO" id="GO:0009062">
    <property type="term" value="P:fatty acid catabolic process"/>
    <property type="evidence" value="ECO:0007669"/>
    <property type="project" value="TreeGrafter"/>
</dbReference>
<evidence type="ECO:0000313" key="4">
    <source>
        <dbReference type="EMBL" id="KAK9742974.1"/>
    </source>
</evidence>
<dbReference type="Pfam" id="PF00027">
    <property type="entry name" value="cNMP_binding"/>
    <property type="match status" value="1"/>
</dbReference>
<dbReference type="Gene3D" id="2.40.160.210">
    <property type="entry name" value="Acyl-CoA thioesterase, double hotdog domain"/>
    <property type="match status" value="1"/>
</dbReference>
<dbReference type="InterPro" id="IPR003703">
    <property type="entry name" value="Acyl_CoA_thio"/>
</dbReference>
<comment type="similarity">
    <text evidence="1">Belongs to the C/M/P thioester hydrolase family.</text>
</comment>
<gene>
    <name evidence="4" type="ORF">RND81_03G208800</name>
</gene>
<dbReference type="SMART" id="SM00100">
    <property type="entry name" value="cNMP"/>
    <property type="match status" value="1"/>
</dbReference>
<evidence type="ECO:0000313" key="5">
    <source>
        <dbReference type="Proteomes" id="UP001443914"/>
    </source>
</evidence>
<feature type="domain" description="Cyclic nucleotide-binding" evidence="3">
    <location>
        <begin position="15"/>
        <end position="82"/>
    </location>
</feature>
<dbReference type="EMBL" id="JBDFQZ010000003">
    <property type="protein sequence ID" value="KAK9742974.1"/>
    <property type="molecule type" value="Genomic_DNA"/>
</dbReference>
<dbReference type="InterPro" id="IPR014710">
    <property type="entry name" value="RmlC-like_jellyroll"/>
</dbReference>
<dbReference type="Gene3D" id="2.60.120.10">
    <property type="entry name" value="Jelly Rolls"/>
    <property type="match status" value="1"/>
</dbReference>
<dbReference type="SUPFAM" id="SSF51206">
    <property type="entry name" value="cAMP-binding domain-like"/>
    <property type="match status" value="1"/>
</dbReference>
<keyword evidence="2" id="KW-0378">Hydrolase</keyword>
<dbReference type="CDD" id="cd03445">
    <property type="entry name" value="Thioesterase_II_repeat2"/>
    <property type="match status" value="1"/>
</dbReference>
<dbReference type="InterPro" id="IPR029069">
    <property type="entry name" value="HotDog_dom_sf"/>
</dbReference>
<evidence type="ECO:0000256" key="2">
    <source>
        <dbReference type="ARBA" id="ARBA00022801"/>
    </source>
</evidence>
<dbReference type="CDD" id="cd00038">
    <property type="entry name" value="CAP_ED"/>
    <property type="match status" value="1"/>
</dbReference>